<keyword evidence="3" id="KW-0202">Cytokine</keyword>
<evidence type="ECO:0000313" key="13">
    <source>
        <dbReference type="EMBL" id="KAK3257241.1"/>
    </source>
</evidence>
<sequence>MAMAVGVAFQRPPLVLHRCARTSISVHPTGRAGALRGGGRYWGYRTARGVGATSQGPTKLAASGPSEQVAARSGVDPRTLPGDPSLFVLTNVTMGPKKIEFMKAASKLVADSLSKPESYVGVCVQDGLDLIWGGEDTPAALCTLNSIGAINLANNKSVSEGLCTLFEDFGIPADRYYINFTDFSRENVAYNGATFAG</sequence>
<evidence type="ECO:0000256" key="12">
    <source>
        <dbReference type="ARBA" id="ARBA00042730"/>
    </source>
</evidence>
<dbReference type="SUPFAM" id="SSF55331">
    <property type="entry name" value="Tautomerase/MIF"/>
    <property type="match status" value="1"/>
</dbReference>
<dbReference type="EMBL" id="LGRX02020816">
    <property type="protein sequence ID" value="KAK3257241.1"/>
    <property type="molecule type" value="Genomic_DNA"/>
</dbReference>
<dbReference type="EC" id="5.3.2.1" evidence="9"/>
<gene>
    <name evidence="13" type="ORF">CYMTET_33663</name>
</gene>
<name>A0AAE0FD89_9CHLO</name>
<evidence type="ECO:0000256" key="8">
    <source>
        <dbReference type="ARBA" id="ARBA00038932"/>
    </source>
</evidence>
<dbReference type="InterPro" id="IPR001398">
    <property type="entry name" value="Macrophage_inhib_fac"/>
</dbReference>
<evidence type="ECO:0000256" key="9">
    <source>
        <dbReference type="ARBA" id="ARBA00039086"/>
    </source>
</evidence>
<evidence type="ECO:0000256" key="11">
    <source>
        <dbReference type="ARBA" id="ARBA00041912"/>
    </source>
</evidence>
<keyword evidence="5" id="KW-0413">Isomerase</keyword>
<protein>
    <recommendedName>
        <fullName evidence="12">L-dopachrome isomerase</fullName>
        <ecNumber evidence="9">5.3.2.1</ecNumber>
        <ecNumber evidence="8">5.3.3.12</ecNumber>
    </recommendedName>
    <alternativeName>
        <fullName evidence="10">L-dopachrome tautomerase</fullName>
    </alternativeName>
    <alternativeName>
        <fullName evidence="11">Phenylpyruvate tautomerase</fullName>
    </alternativeName>
</protein>
<dbReference type="GO" id="GO:0004167">
    <property type="term" value="F:dopachrome isomerase activity"/>
    <property type="evidence" value="ECO:0007669"/>
    <property type="project" value="UniProtKB-EC"/>
</dbReference>
<evidence type="ECO:0000256" key="6">
    <source>
        <dbReference type="ARBA" id="ARBA00036735"/>
    </source>
</evidence>
<dbReference type="Pfam" id="PF01187">
    <property type="entry name" value="MIF"/>
    <property type="match status" value="1"/>
</dbReference>
<proteinExistence type="inferred from homology"/>
<comment type="caution">
    <text evidence="13">The sequence shown here is derived from an EMBL/GenBank/DDBJ whole genome shotgun (WGS) entry which is preliminary data.</text>
</comment>
<dbReference type="InterPro" id="IPR014347">
    <property type="entry name" value="Tautomerase/MIF_sf"/>
</dbReference>
<dbReference type="AlphaFoldDB" id="A0AAE0FD89"/>
<keyword evidence="14" id="KW-1185">Reference proteome</keyword>
<evidence type="ECO:0000256" key="1">
    <source>
        <dbReference type="ARBA" id="ARBA00004613"/>
    </source>
</evidence>
<comment type="similarity">
    <text evidence="2">Belongs to the MIF family.</text>
</comment>
<dbReference type="PANTHER" id="PTHR11954">
    <property type="entry name" value="D-DOPACHROME DECARBOXYLASE"/>
    <property type="match status" value="1"/>
</dbReference>
<evidence type="ECO:0000256" key="4">
    <source>
        <dbReference type="ARBA" id="ARBA00022525"/>
    </source>
</evidence>
<evidence type="ECO:0000256" key="10">
    <source>
        <dbReference type="ARBA" id="ARBA00041631"/>
    </source>
</evidence>
<comment type="catalytic activity">
    <reaction evidence="7">
        <text>L-dopachrome = 5,6-dihydroxyindole-2-carboxylate</text>
        <dbReference type="Rhea" id="RHEA:13041"/>
        <dbReference type="ChEBI" id="CHEBI:16875"/>
        <dbReference type="ChEBI" id="CHEBI:57509"/>
        <dbReference type="EC" id="5.3.3.12"/>
    </reaction>
</comment>
<evidence type="ECO:0000256" key="5">
    <source>
        <dbReference type="ARBA" id="ARBA00023235"/>
    </source>
</evidence>
<organism evidence="13 14">
    <name type="scientific">Cymbomonas tetramitiformis</name>
    <dbReference type="NCBI Taxonomy" id="36881"/>
    <lineage>
        <taxon>Eukaryota</taxon>
        <taxon>Viridiplantae</taxon>
        <taxon>Chlorophyta</taxon>
        <taxon>Pyramimonadophyceae</taxon>
        <taxon>Pyramimonadales</taxon>
        <taxon>Pyramimonadaceae</taxon>
        <taxon>Cymbomonas</taxon>
    </lineage>
</organism>
<dbReference type="GO" id="GO:0050178">
    <property type="term" value="F:phenylpyruvate tautomerase activity"/>
    <property type="evidence" value="ECO:0007669"/>
    <property type="project" value="UniProtKB-EC"/>
</dbReference>
<comment type="subcellular location">
    <subcellularLocation>
        <location evidence="1">Secreted</location>
    </subcellularLocation>
</comment>
<dbReference type="PANTHER" id="PTHR11954:SF6">
    <property type="entry name" value="MACROPHAGE MIGRATION INHIBITORY FACTOR"/>
    <property type="match status" value="1"/>
</dbReference>
<evidence type="ECO:0000256" key="7">
    <source>
        <dbReference type="ARBA" id="ARBA00036823"/>
    </source>
</evidence>
<dbReference type="GO" id="GO:0005615">
    <property type="term" value="C:extracellular space"/>
    <property type="evidence" value="ECO:0007669"/>
    <property type="project" value="UniProtKB-KW"/>
</dbReference>
<dbReference type="GO" id="GO:0005125">
    <property type="term" value="F:cytokine activity"/>
    <property type="evidence" value="ECO:0007669"/>
    <property type="project" value="UniProtKB-KW"/>
</dbReference>
<reference evidence="13 14" key="1">
    <citation type="journal article" date="2015" name="Genome Biol. Evol.">
        <title>Comparative Genomics of a Bacterivorous Green Alga Reveals Evolutionary Causalities and Consequences of Phago-Mixotrophic Mode of Nutrition.</title>
        <authorList>
            <person name="Burns J.A."/>
            <person name="Paasch A."/>
            <person name="Narechania A."/>
            <person name="Kim E."/>
        </authorList>
    </citation>
    <scope>NUCLEOTIDE SEQUENCE [LARGE SCALE GENOMIC DNA]</scope>
    <source>
        <strain evidence="13 14">PLY_AMNH</strain>
    </source>
</reference>
<evidence type="ECO:0000256" key="2">
    <source>
        <dbReference type="ARBA" id="ARBA00005851"/>
    </source>
</evidence>
<comment type="catalytic activity">
    <reaction evidence="6">
        <text>3-phenylpyruvate = enol-phenylpyruvate</text>
        <dbReference type="Rhea" id="RHEA:17097"/>
        <dbReference type="ChEBI" id="CHEBI:16815"/>
        <dbReference type="ChEBI" id="CHEBI:18005"/>
        <dbReference type="EC" id="5.3.2.1"/>
    </reaction>
</comment>
<evidence type="ECO:0000313" key="14">
    <source>
        <dbReference type="Proteomes" id="UP001190700"/>
    </source>
</evidence>
<dbReference type="Gene3D" id="3.30.429.10">
    <property type="entry name" value="Macrophage Migration Inhibitory Factor"/>
    <property type="match status" value="1"/>
</dbReference>
<evidence type="ECO:0000256" key="3">
    <source>
        <dbReference type="ARBA" id="ARBA00022514"/>
    </source>
</evidence>
<dbReference type="Proteomes" id="UP001190700">
    <property type="component" value="Unassembled WGS sequence"/>
</dbReference>
<dbReference type="EC" id="5.3.3.12" evidence="8"/>
<accession>A0AAE0FD89</accession>
<keyword evidence="4" id="KW-0964">Secreted</keyword>